<dbReference type="InterPro" id="IPR054728">
    <property type="entry name" value="RsmB-like_ferredoxin"/>
</dbReference>
<dbReference type="Gene3D" id="1.10.940.10">
    <property type="entry name" value="NusB-like"/>
    <property type="match status" value="1"/>
</dbReference>
<dbReference type="PANTHER" id="PTHR22807:SF53">
    <property type="entry name" value="RIBOSOMAL RNA SMALL SUBUNIT METHYLTRANSFERASE B-RELATED"/>
    <property type="match status" value="1"/>
</dbReference>
<keyword evidence="7 13" id="KW-0808">Transferase</keyword>
<dbReference type="EMBL" id="DVMO01000057">
    <property type="protein sequence ID" value="HIU27503.1"/>
    <property type="molecule type" value="Genomic_DNA"/>
</dbReference>
<evidence type="ECO:0000256" key="9">
    <source>
        <dbReference type="ARBA" id="ARBA00022884"/>
    </source>
</evidence>
<dbReference type="InterPro" id="IPR001678">
    <property type="entry name" value="MeTrfase_RsmB-F_NOP2_dom"/>
</dbReference>
<comment type="function">
    <text evidence="1">Specifically methylates the cytosine at position 967 (m5C967) of 16S rRNA.</text>
</comment>
<dbReference type="Gene3D" id="3.30.70.1170">
    <property type="entry name" value="Sun protein, domain 3"/>
    <property type="match status" value="1"/>
</dbReference>
<dbReference type="InterPro" id="IPR049560">
    <property type="entry name" value="MeTrfase_RsmB-F_NOP2_cat"/>
</dbReference>
<proteinExistence type="inferred from homology"/>
<dbReference type="NCBIfam" id="NF011494">
    <property type="entry name" value="PRK14902.1"/>
    <property type="match status" value="1"/>
</dbReference>
<feature type="binding site" evidence="13">
    <location>
        <position position="282"/>
    </location>
    <ligand>
        <name>S-adenosyl-L-methionine</name>
        <dbReference type="ChEBI" id="CHEBI:59789"/>
    </ligand>
</feature>
<dbReference type="Pfam" id="PF01189">
    <property type="entry name" value="Methyltr_RsmB-F"/>
    <property type="match status" value="1"/>
</dbReference>
<evidence type="ECO:0000256" key="4">
    <source>
        <dbReference type="ARBA" id="ARBA00022490"/>
    </source>
</evidence>
<dbReference type="GO" id="GO:0006355">
    <property type="term" value="P:regulation of DNA-templated transcription"/>
    <property type="evidence" value="ECO:0007669"/>
    <property type="project" value="InterPro"/>
</dbReference>
<comment type="catalytic activity">
    <reaction evidence="12">
        <text>cytidine(967) in 16S rRNA + S-adenosyl-L-methionine = 5-methylcytidine(967) in 16S rRNA + S-adenosyl-L-homocysteine + H(+)</text>
        <dbReference type="Rhea" id="RHEA:42748"/>
        <dbReference type="Rhea" id="RHEA-COMP:10219"/>
        <dbReference type="Rhea" id="RHEA-COMP:10220"/>
        <dbReference type="ChEBI" id="CHEBI:15378"/>
        <dbReference type="ChEBI" id="CHEBI:57856"/>
        <dbReference type="ChEBI" id="CHEBI:59789"/>
        <dbReference type="ChEBI" id="CHEBI:74483"/>
        <dbReference type="ChEBI" id="CHEBI:82748"/>
        <dbReference type="EC" id="2.1.1.176"/>
    </reaction>
</comment>
<feature type="binding site" evidence="13">
    <location>
        <position position="309"/>
    </location>
    <ligand>
        <name>S-adenosyl-L-methionine</name>
        <dbReference type="ChEBI" id="CHEBI:59789"/>
    </ligand>
</feature>
<evidence type="ECO:0000256" key="10">
    <source>
        <dbReference type="ARBA" id="ARBA00030399"/>
    </source>
</evidence>
<evidence type="ECO:0000256" key="12">
    <source>
        <dbReference type="ARBA" id="ARBA00047283"/>
    </source>
</evidence>
<evidence type="ECO:0000256" key="11">
    <source>
        <dbReference type="ARBA" id="ARBA00031088"/>
    </source>
</evidence>
<feature type="domain" description="SAM-dependent MTase RsmB/NOP-type" evidence="14">
    <location>
        <begin position="168"/>
        <end position="426"/>
    </location>
</feature>
<evidence type="ECO:0000256" key="2">
    <source>
        <dbReference type="ARBA" id="ARBA00004496"/>
    </source>
</evidence>
<dbReference type="SUPFAM" id="SSF48013">
    <property type="entry name" value="NusB-like"/>
    <property type="match status" value="1"/>
</dbReference>
<keyword evidence="6 13" id="KW-0489">Methyltransferase</keyword>
<dbReference type="InterPro" id="IPR004573">
    <property type="entry name" value="rRNA_ssu_MeTfrase_B"/>
</dbReference>
<dbReference type="PANTHER" id="PTHR22807">
    <property type="entry name" value="NOP2 YEAST -RELATED NOL1/NOP2/FMU SUN DOMAIN-CONTAINING"/>
    <property type="match status" value="1"/>
</dbReference>
<keyword evidence="9 13" id="KW-0694">RNA-binding</keyword>
<dbReference type="SUPFAM" id="SSF53335">
    <property type="entry name" value="S-adenosyl-L-methionine-dependent methyltransferases"/>
    <property type="match status" value="1"/>
</dbReference>
<evidence type="ECO:0000256" key="7">
    <source>
        <dbReference type="ARBA" id="ARBA00022679"/>
    </source>
</evidence>
<name>A0A9D1L8U2_9FIRM</name>
<keyword evidence="8 13" id="KW-0949">S-adenosyl-L-methionine</keyword>
<feature type="binding site" evidence="13">
    <location>
        <begin position="258"/>
        <end position="264"/>
    </location>
    <ligand>
        <name>S-adenosyl-L-methionine</name>
        <dbReference type="ChEBI" id="CHEBI:59789"/>
    </ligand>
</feature>
<organism evidence="15 16">
    <name type="scientific">Candidatus Fimisoma avicola</name>
    <dbReference type="NCBI Taxonomy" id="2840826"/>
    <lineage>
        <taxon>Bacteria</taxon>
        <taxon>Bacillati</taxon>
        <taxon>Bacillota</taxon>
        <taxon>Clostridia</taxon>
        <taxon>Eubacteriales</taxon>
        <taxon>Candidatus Fimisoma</taxon>
    </lineage>
</organism>
<keyword evidence="5" id="KW-0698">rRNA processing</keyword>
<dbReference type="PRINTS" id="PR02008">
    <property type="entry name" value="RCMTFAMILY"/>
</dbReference>
<dbReference type="AlphaFoldDB" id="A0A9D1L8U2"/>
<evidence type="ECO:0000259" key="14">
    <source>
        <dbReference type="PROSITE" id="PS51686"/>
    </source>
</evidence>
<dbReference type="EC" id="2.1.1.176" evidence="3"/>
<dbReference type="InterPro" id="IPR006027">
    <property type="entry name" value="NusB_RsmB_TIM44"/>
</dbReference>
<comment type="caution">
    <text evidence="15">The sequence shown here is derived from an EMBL/GenBank/DDBJ whole genome shotgun (WGS) entry which is preliminary data.</text>
</comment>
<dbReference type="Gene3D" id="3.40.50.150">
    <property type="entry name" value="Vaccinia Virus protein VP39"/>
    <property type="match status" value="1"/>
</dbReference>
<evidence type="ECO:0000256" key="13">
    <source>
        <dbReference type="PROSITE-ProRule" id="PRU01023"/>
    </source>
</evidence>
<sequence>MMDRNRKAAFDILLSVEKGAYSNIASNKIITQSRPDDPRFVRELVHGVLSGEIFLDHVLDQLIPSGIKKVKAREKILLRLGLFQIIKAEKIPDYAAVGQTTEMAKKLCRGRDGFVNGVLRGYLKKRDQMVFPGREEDLREFLRVNYSFPLWIIDLWTEQFGADVCEDMLKASNCRPDLSIRINRLKTDRNSLTRELEKEGIEVRPGNLSPRALILLSGKGVFTTSAYKNGKFSVQDEASIFAADTIGVLPGENVIDMCAAPGGKAAAMAEMMENRGTLTACDIFDHKLELIKDQAQRLGIENIKVRLADGRNGDPSMAESADRVLVDAPCSGLGVIRRRPEIRYRSAEGISDIIQIQKMILQNASSYVKKGGTLMYSTCTVNDGENRRQIEAFTEKNSNFEIIYQKQFLPTQDVDGFYICKMLKKG</sequence>
<dbReference type="Pfam" id="PF01029">
    <property type="entry name" value="NusB"/>
    <property type="match status" value="1"/>
</dbReference>
<reference evidence="15" key="1">
    <citation type="submission" date="2020-10" db="EMBL/GenBank/DDBJ databases">
        <authorList>
            <person name="Gilroy R."/>
        </authorList>
    </citation>
    <scope>NUCLEOTIDE SEQUENCE</scope>
    <source>
        <strain evidence="15">11300</strain>
    </source>
</reference>
<dbReference type="GO" id="GO:0008649">
    <property type="term" value="F:rRNA methyltransferase activity"/>
    <property type="evidence" value="ECO:0007669"/>
    <property type="project" value="InterPro"/>
</dbReference>
<evidence type="ECO:0000256" key="5">
    <source>
        <dbReference type="ARBA" id="ARBA00022552"/>
    </source>
</evidence>
<dbReference type="CDD" id="cd02440">
    <property type="entry name" value="AdoMet_MTases"/>
    <property type="match status" value="1"/>
</dbReference>
<evidence type="ECO:0000313" key="15">
    <source>
        <dbReference type="EMBL" id="HIU27503.1"/>
    </source>
</evidence>
<dbReference type="InterPro" id="IPR029063">
    <property type="entry name" value="SAM-dependent_MTases_sf"/>
</dbReference>
<feature type="binding site" evidence="13">
    <location>
        <position position="327"/>
    </location>
    <ligand>
        <name>S-adenosyl-L-methionine</name>
        <dbReference type="ChEBI" id="CHEBI:59789"/>
    </ligand>
</feature>
<evidence type="ECO:0000256" key="6">
    <source>
        <dbReference type="ARBA" id="ARBA00022603"/>
    </source>
</evidence>
<comment type="subcellular location">
    <subcellularLocation>
        <location evidence="2">Cytoplasm</location>
    </subcellularLocation>
</comment>
<keyword evidence="4" id="KW-0963">Cytoplasm</keyword>
<dbReference type="Pfam" id="PF22458">
    <property type="entry name" value="RsmF-B_ferredox"/>
    <property type="match status" value="1"/>
</dbReference>
<dbReference type="GO" id="GO:0003723">
    <property type="term" value="F:RNA binding"/>
    <property type="evidence" value="ECO:0007669"/>
    <property type="project" value="UniProtKB-UniRule"/>
</dbReference>
<gene>
    <name evidence="15" type="primary">rsmB</name>
    <name evidence="15" type="ORF">IAD16_03835</name>
</gene>
<accession>A0A9D1L8U2</accession>
<comment type="similarity">
    <text evidence="13">Belongs to the class I-like SAM-binding methyltransferase superfamily. RsmB/NOP family.</text>
</comment>
<dbReference type="Proteomes" id="UP000824091">
    <property type="component" value="Unassembled WGS sequence"/>
</dbReference>
<evidence type="ECO:0000313" key="16">
    <source>
        <dbReference type="Proteomes" id="UP000824091"/>
    </source>
</evidence>
<dbReference type="GO" id="GO:0005737">
    <property type="term" value="C:cytoplasm"/>
    <property type="evidence" value="ECO:0007669"/>
    <property type="project" value="UniProtKB-SubCell"/>
</dbReference>
<dbReference type="InterPro" id="IPR023267">
    <property type="entry name" value="RCMT"/>
</dbReference>
<evidence type="ECO:0000256" key="1">
    <source>
        <dbReference type="ARBA" id="ARBA00002724"/>
    </source>
</evidence>
<protein>
    <recommendedName>
        <fullName evidence="3">16S rRNA (cytosine(967)-C(5))-methyltransferase</fullName>
        <ecNumber evidence="3">2.1.1.176</ecNumber>
    </recommendedName>
    <alternativeName>
        <fullName evidence="10">16S rRNA m5C967 methyltransferase</fullName>
    </alternativeName>
    <alternativeName>
        <fullName evidence="11">rRNA (cytosine-C(5)-)-methyltransferase RsmB</fullName>
    </alternativeName>
</protein>
<evidence type="ECO:0000256" key="3">
    <source>
        <dbReference type="ARBA" id="ARBA00012140"/>
    </source>
</evidence>
<dbReference type="NCBIfam" id="TIGR00563">
    <property type="entry name" value="rsmB"/>
    <property type="match status" value="1"/>
</dbReference>
<feature type="active site" description="Nucleophile" evidence="13">
    <location>
        <position position="379"/>
    </location>
</feature>
<reference evidence="15" key="2">
    <citation type="journal article" date="2021" name="PeerJ">
        <title>Extensive microbial diversity within the chicken gut microbiome revealed by metagenomics and culture.</title>
        <authorList>
            <person name="Gilroy R."/>
            <person name="Ravi A."/>
            <person name="Getino M."/>
            <person name="Pursley I."/>
            <person name="Horton D.L."/>
            <person name="Alikhan N.F."/>
            <person name="Baker D."/>
            <person name="Gharbi K."/>
            <person name="Hall N."/>
            <person name="Watson M."/>
            <person name="Adriaenssens E.M."/>
            <person name="Foster-Nyarko E."/>
            <person name="Jarju S."/>
            <person name="Secka A."/>
            <person name="Antonio M."/>
            <person name="Oren A."/>
            <person name="Chaudhuri R.R."/>
            <person name="La Ragione R."/>
            <person name="Hildebrand F."/>
            <person name="Pallen M.J."/>
        </authorList>
    </citation>
    <scope>NUCLEOTIDE SEQUENCE</scope>
    <source>
        <strain evidence="15">11300</strain>
    </source>
</reference>
<evidence type="ECO:0000256" key="8">
    <source>
        <dbReference type="ARBA" id="ARBA00022691"/>
    </source>
</evidence>
<dbReference type="PROSITE" id="PS51686">
    <property type="entry name" value="SAM_MT_RSMB_NOP"/>
    <property type="match status" value="1"/>
</dbReference>
<dbReference type="InterPro" id="IPR035926">
    <property type="entry name" value="NusB-like_sf"/>
</dbReference>